<gene>
    <name evidence="2" type="ORF">LTRI10_LOCUS16552</name>
</gene>
<sequence>MKGGTEGSVLRPAEWLCLQVVPLWRPEERGLWEEIKRSLCPLSCDGSNITCLWSTRFEVPCGIEKDQKPPKCRKLCEIPPLCRHGPHVKPHKCHYGACPPCRLICEEYPCGHKCKLRCHGPMPPPKPEFMFKPTKKKPFHHSESTPGSPCPELV</sequence>
<dbReference type="AlphaFoldDB" id="A0AAV2DN62"/>
<dbReference type="EMBL" id="OZ034816">
    <property type="protein sequence ID" value="CAL1374707.1"/>
    <property type="molecule type" value="Genomic_DNA"/>
</dbReference>
<dbReference type="Proteomes" id="UP001497516">
    <property type="component" value="Chromosome 3"/>
</dbReference>
<proteinExistence type="predicted"/>
<evidence type="ECO:0000313" key="3">
    <source>
        <dbReference type="Proteomes" id="UP001497516"/>
    </source>
</evidence>
<evidence type="ECO:0000256" key="1">
    <source>
        <dbReference type="SAM" id="MobiDB-lite"/>
    </source>
</evidence>
<keyword evidence="3" id="KW-1185">Reference proteome</keyword>
<accession>A0AAV2DN62</accession>
<feature type="region of interest" description="Disordered" evidence="1">
    <location>
        <begin position="132"/>
        <end position="154"/>
    </location>
</feature>
<name>A0AAV2DN62_9ROSI</name>
<organism evidence="2 3">
    <name type="scientific">Linum trigynum</name>
    <dbReference type="NCBI Taxonomy" id="586398"/>
    <lineage>
        <taxon>Eukaryota</taxon>
        <taxon>Viridiplantae</taxon>
        <taxon>Streptophyta</taxon>
        <taxon>Embryophyta</taxon>
        <taxon>Tracheophyta</taxon>
        <taxon>Spermatophyta</taxon>
        <taxon>Magnoliopsida</taxon>
        <taxon>eudicotyledons</taxon>
        <taxon>Gunneridae</taxon>
        <taxon>Pentapetalae</taxon>
        <taxon>rosids</taxon>
        <taxon>fabids</taxon>
        <taxon>Malpighiales</taxon>
        <taxon>Linaceae</taxon>
        <taxon>Linum</taxon>
    </lineage>
</organism>
<reference evidence="2 3" key="1">
    <citation type="submission" date="2024-04" db="EMBL/GenBank/DDBJ databases">
        <authorList>
            <person name="Fracassetti M."/>
        </authorList>
    </citation>
    <scope>NUCLEOTIDE SEQUENCE [LARGE SCALE GENOMIC DNA]</scope>
</reference>
<evidence type="ECO:0000313" key="2">
    <source>
        <dbReference type="EMBL" id="CAL1374707.1"/>
    </source>
</evidence>
<protein>
    <submittedName>
        <fullName evidence="2">Uncharacterized protein</fullName>
    </submittedName>
</protein>